<keyword evidence="6" id="KW-1185">Reference proteome</keyword>
<protein>
    <submittedName>
        <fullName evidence="5">Filamentation induced by cAMP protein Fic</fullName>
    </submittedName>
</protein>
<dbReference type="PIRSF" id="PIRSF038925">
    <property type="entry name" value="AMP-prot_trans"/>
    <property type="match status" value="1"/>
</dbReference>
<evidence type="ECO:0000256" key="1">
    <source>
        <dbReference type="PIRSR" id="PIRSR038925-1"/>
    </source>
</evidence>
<dbReference type="KEGG" id="cwo:Cwoe_2374"/>
<dbReference type="SUPFAM" id="SSF140931">
    <property type="entry name" value="Fic-like"/>
    <property type="match status" value="1"/>
</dbReference>
<dbReference type="InterPro" id="IPR025758">
    <property type="entry name" value="Fic/DOC_N"/>
</dbReference>
<dbReference type="AlphaFoldDB" id="D3F6N1"/>
<evidence type="ECO:0000256" key="3">
    <source>
        <dbReference type="PIRSR" id="PIRSR640198-2"/>
    </source>
</evidence>
<reference evidence="6" key="2">
    <citation type="submission" date="2010-01" db="EMBL/GenBank/DDBJ databases">
        <title>The complete genome of Conexibacter woesei DSM 14684.</title>
        <authorList>
            <consortium name="US DOE Joint Genome Institute (JGI-PGF)"/>
            <person name="Lucas S."/>
            <person name="Copeland A."/>
            <person name="Lapidus A."/>
            <person name="Glavina del Rio T."/>
            <person name="Dalin E."/>
            <person name="Tice H."/>
            <person name="Bruce D."/>
            <person name="Goodwin L."/>
            <person name="Pitluck S."/>
            <person name="Kyrpides N."/>
            <person name="Mavromatis K."/>
            <person name="Ivanova N."/>
            <person name="Mikhailova N."/>
            <person name="Chertkov O."/>
            <person name="Brettin T."/>
            <person name="Detter J.C."/>
            <person name="Han C."/>
            <person name="Larimer F."/>
            <person name="Land M."/>
            <person name="Hauser L."/>
            <person name="Markowitz V."/>
            <person name="Cheng J.-F."/>
            <person name="Hugenholtz P."/>
            <person name="Woyke T."/>
            <person name="Wu D."/>
            <person name="Pukall R."/>
            <person name="Steenblock K."/>
            <person name="Schneider S."/>
            <person name="Klenk H.-P."/>
            <person name="Eisen J.A."/>
        </authorList>
    </citation>
    <scope>NUCLEOTIDE SEQUENCE [LARGE SCALE GENOMIC DNA]</scope>
    <source>
        <strain evidence="6">DSM 14684 / CIP 108061 / JCM 11494 / NBRC 100937 / ID131577</strain>
    </source>
</reference>
<proteinExistence type="predicted"/>
<accession>D3F6N1</accession>
<name>D3F6N1_CONWI</name>
<dbReference type="eggNOG" id="COG3177">
    <property type="taxonomic scope" value="Bacteria"/>
</dbReference>
<dbReference type="Proteomes" id="UP000008229">
    <property type="component" value="Chromosome"/>
</dbReference>
<feature type="binding site" evidence="1">
    <location>
        <position position="267"/>
    </location>
    <ligand>
        <name>ATP</name>
        <dbReference type="ChEBI" id="CHEBI:30616"/>
    </ligand>
</feature>
<dbReference type="Pfam" id="PF13784">
    <property type="entry name" value="Fic_N"/>
    <property type="match status" value="1"/>
</dbReference>
<feature type="binding site" evidence="1">
    <location>
        <position position="225"/>
    </location>
    <ligand>
        <name>ATP</name>
        <dbReference type="ChEBI" id="CHEBI:30616"/>
    </ligand>
</feature>
<reference evidence="5 6" key="1">
    <citation type="journal article" date="2010" name="Stand. Genomic Sci.">
        <title>Complete genome sequence of Conexibacter woesei type strain (ID131577).</title>
        <authorList>
            <person name="Pukall R."/>
            <person name="Lapidus A."/>
            <person name="Glavina Del Rio T."/>
            <person name="Copeland A."/>
            <person name="Tice H."/>
            <person name="Cheng J.-F."/>
            <person name="Lucas S."/>
            <person name="Chen F."/>
            <person name="Nolan M."/>
            <person name="Bruce D."/>
            <person name="Goodwin L."/>
            <person name="Pitluck S."/>
            <person name="Mavromatis K."/>
            <person name="Ivanova N."/>
            <person name="Ovchinnikova G."/>
            <person name="Pati A."/>
            <person name="Chen A."/>
            <person name="Palaniappan K."/>
            <person name="Land M."/>
            <person name="Hauser L."/>
            <person name="Chang Y.-J."/>
            <person name="Jeffries C.D."/>
            <person name="Chain P."/>
            <person name="Meincke L."/>
            <person name="Sims D."/>
            <person name="Brettin T."/>
            <person name="Detter J.C."/>
            <person name="Rohde M."/>
            <person name="Goeker M."/>
            <person name="Bristow J."/>
            <person name="Eisen J.A."/>
            <person name="Markowitz V."/>
            <person name="Kyrpides N.C."/>
            <person name="Klenk H.-P."/>
            <person name="Hugenholtz P."/>
        </authorList>
    </citation>
    <scope>NUCLEOTIDE SEQUENCE [LARGE SCALE GENOMIC DNA]</scope>
    <source>
        <strain evidence="6">DSM 14684 / CIP 108061 / JCM 11494 / NBRC 100937 / ID131577</strain>
    </source>
</reference>
<dbReference type="Gene3D" id="1.10.3290.10">
    <property type="entry name" value="Fido-like domain"/>
    <property type="match status" value="1"/>
</dbReference>
<keyword evidence="1" id="KW-0547">Nucleotide-binding</keyword>
<dbReference type="InterPro" id="IPR026287">
    <property type="entry name" value="SoFic-like"/>
</dbReference>
<dbReference type="PANTHER" id="PTHR13504:SF38">
    <property type="entry name" value="FIDO DOMAIN-CONTAINING PROTEIN"/>
    <property type="match status" value="1"/>
</dbReference>
<sequence length="392" mass="42465">MDLQRLGSSPIGRLVPIMAPDPATGESVAGSAFLPDRLPRTIELSSDTWMRVTTATAALARLDGAARLIPNPELLRVPALRREAQSTSALEGTYAPFADVLAADPDDAAAMSAELREVLNFEEMAGLAFTWPESRPLTIGMLSELQRVLVHGTVGELSDSGRLRDRIVVIGSRGRQLSEARFVPPPPGDQLRSELQNLLEWIGAPPNVPSVVQAAMAHYQFETLHPFSDGNGRLGRLLIVVQLLRGAVIREPLLVVSPWFEQRRDEYQDALLELSCNGDWNTWINFFAEGVAASAADSQAKVERLVQLQAELRATVQSANKRGVAERLAGDLIGHPFVSRSDVAKRYGISGQGAANAIAALTDLRLLSPTQRRSATGAQRFVSDTVLSVLLT</sequence>
<evidence type="ECO:0000313" key="6">
    <source>
        <dbReference type="Proteomes" id="UP000008229"/>
    </source>
</evidence>
<feature type="domain" description="Fido" evidence="4">
    <location>
        <begin position="137"/>
        <end position="289"/>
    </location>
</feature>
<evidence type="ECO:0000256" key="2">
    <source>
        <dbReference type="PIRSR" id="PIRSR640198-1"/>
    </source>
</evidence>
<dbReference type="HOGENOM" id="CLU_047250_1_1_11"/>
<evidence type="ECO:0000259" key="4">
    <source>
        <dbReference type="PROSITE" id="PS51459"/>
    </source>
</evidence>
<dbReference type="InterPro" id="IPR040198">
    <property type="entry name" value="Fido_containing"/>
</dbReference>
<evidence type="ECO:0000313" key="5">
    <source>
        <dbReference type="EMBL" id="ADB50798.1"/>
    </source>
</evidence>
<dbReference type="EMBL" id="CP001854">
    <property type="protein sequence ID" value="ADB50798.1"/>
    <property type="molecule type" value="Genomic_DNA"/>
</dbReference>
<feature type="binding site" evidence="1">
    <location>
        <position position="91"/>
    </location>
    <ligand>
        <name>ATP</name>
        <dbReference type="ChEBI" id="CHEBI:30616"/>
    </ligand>
</feature>
<feature type="binding site" evidence="3">
    <location>
        <begin position="229"/>
        <end position="236"/>
    </location>
    <ligand>
        <name>ATP</name>
        <dbReference type="ChEBI" id="CHEBI:30616"/>
    </ligand>
</feature>
<dbReference type="PROSITE" id="PS51459">
    <property type="entry name" value="FIDO"/>
    <property type="match status" value="1"/>
</dbReference>
<dbReference type="PANTHER" id="PTHR13504">
    <property type="entry name" value="FIDO DOMAIN-CONTAINING PROTEIN DDB_G0283145"/>
    <property type="match status" value="1"/>
</dbReference>
<dbReference type="GO" id="GO:0005524">
    <property type="term" value="F:ATP binding"/>
    <property type="evidence" value="ECO:0007669"/>
    <property type="project" value="UniProtKB-KW"/>
</dbReference>
<dbReference type="InterPro" id="IPR003812">
    <property type="entry name" value="Fido"/>
</dbReference>
<dbReference type="InterPro" id="IPR036597">
    <property type="entry name" value="Fido-like_dom_sf"/>
</dbReference>
<keyword evidence="1" id="KW-0067">ATP-binding</keyword>
<gene>
    <name evidence="5" type="ordered locus">Cwoe_2374</name>
</gene>
<feature type="active site" evidence="2">
    <location>
        <position position="225"/>
    </location>
</feature>
<dbReference type="STRING" id="469383.Cwoe_2374"/>
<feature type="binding site" evidence="1">
    <location>
        <begin position="230"/>
        <end position="236"/>
    </location>
    <ligand>
        <name>ATP</name>
        <dbReference type="ChEBI" id="CHEBI:30616"/>
    </ligand>
</feature>
<organism evidence="5 6">
    <name type="scientific">Conexibacter woesei (strain DSM 14684 / CCUG 47730 / CIP 108061 / JCM 11494 / NBRC 100937 / ID131577)</name>
    <dbReference type="NCBI Taxonomy" id="469383"/>
    <lineage>
        <taxon>Bacteria</taxon>
        <taxon>Bacillati</taxon>
        <taxon>Actinomycetota</taxon>
        <taxon>Thermoleophilia</taxon>
        <taxon>Solirubrobacterales</taxon>
        <taxon>Conexibacteraceae</taxon>
        <taxon>Conexibacter</taxon>
    </lineage>
</organism>
<dbReference type="Pfam" id="PF02661">
    <property type="entry name" value="Fic"/>
    <property type="match status" value="1"/>
</dbReference>